<comment type="caution">
    <text evidence="1">The sequence shown here is derived from an EMBL/GenBank/DDBJ whole genome shotgun (WGS) entry which is preliminary data.</text>
</comment>
<sequence length="81" mass="9275">MIWHDTKQAVKHEAGIRAILKASKRGFPFLRYAPKGAVVDVEYRRGCYCLNRGLMPEKERCPEHGTVIANHAVRHQSMIDD</sequence>
<evidence type="ECO:0000313" key="1">
    <source>
        <dbReference type="EMBL" id="KKM16743.1"/>
    </source>
</evidence>
<protein>
    <submittedName>
        <fullName evidence="1">Uncharacterized protein</fullName>
    </submittedName>
</protein>
<organism evidence="1">
    <name type="scientific">marine sediment metagenome</name>
    <dbReference type="NCBI Taxonomy" id="412755"/>
    <lineage>
        <taxon>unclassified sequences</taxon>
        <taxon>metagenomes</taxon>
        <taxon>ecological metagenomes</taxon>
    </lineage>
</organism>
<dbReference type="EMBL" id="LAZR01014608">
    <property type="protein sequence ID" value="KKM16743.1"/>
    <property type="molecule type" value="Genomic_DNA"/>
</dbReference>
<name>A0A0F9K3N0_9ZZZZ</name>
<gene>
    <name evidence="1" type="ORF">LCGC14_1682800</name>
</gene>
<reference evidence="1" key="1">
    <citation type="journal article" date="2015" name="Nature">
        <title>Complex archaea that bridge the gap between prokaryotes and eukaryotes.</title>
        <authorList>
            <person name="Spang A."/>
            <person name="Saw J.H."/>
            <person name="Jorgensen S.L."/>
            <person name="Zaremba-Niedzwiedzka K."/>
            <person name="Martijn J."/>
            <person name="Lind A.E."/>
            <person name="van Eijk R."/>
            <person name="Schleper C."/>
            <person name="Guy L."/>
            <person name="Ettema T.J."/>
        </authorList>
    </citation>
    <scope>NUCLEOTIDE SEQUENCE</scope>
</reference>
<proteinExistence type="predicted"/>
<dbReference type="AlphaFoldDB" id="A0A0F9K3N0"/>
<accession>A0A0F9K3N0</accession>